<organism evidence="1 2">
    <name type="scientific">Caenorhabditis auriculariae</name>
    <dbReference type="NCBI Taxonomy" id="2777116"/>
    <lineage>
        <taxon>Eukaryota</taxon>
        <taxon>Metazoa</taxon>
        <taxon>Ecdysozoa</taxon>
        <taxon>Nematoda</taxon>
        <taxon>Chromadorea</taxon>
        <taxon>Rhabditida</taxon>
        <taxon>Rhabditina</taxon>
        <taxon>Rhabditomorpha</taxon>
        <taxon>Rhabditoidea</taxon>
        <taxon>Rhabditidae</taxon>
        <taxon>Peloderinae</taxon>
        <taxon>Caenorhabditis</taxon>
    </lineage>
</organism>
<accession>A0A8S1HBW2</accession>
<gene>
    <name evidence="1" type="ORF">CAUJ_LOCUS7827</name>
</gene>
<dbReference type="AlphaFoldDB" id="A0A8S1HBW2"/>
<comment type="caution">
    <text evidence="1">The sequence shown here is derived from an EMBL/GenBank/DDBJ whole genome shotgun (WGS) entry which is preliminary data.</text>
</comment>
<name>A0A8S1HBW2_9PELO</name>
<dbReference type="Proteomes" id="UP000835052">
    <property type="component" value="Unassembled WGS sequence"/>
</dbReference>
<dbReference type="EMBL" id="CAJGYM010000024">
    <property type="protein sequence ID" value="CAD6191908.1"/>
    <property type="molecule type" value="Genomic_DNA"/>
</dbReference>
<keyword evidence="2" id="KW-1185">Reference proteome</keyword>
<proteinExistence type="predicted"/>
<protein>
    <submittedName>
        <fullName evidence="1">Uncharacterized protein</fullName>
    </submittedName>
</protein>
<evidence type="ECO:0000313" key="1">
    <source>
        <dbReference type="EMBL" id="CAD6191908.1"/>
    </source>
</evidence>
<reference evidence="1" key="1">
    <citation type="submission" date="2020-10" db="EMBL/GenBank/DDBJ databases">
        <authorList>
            <person name="Kikuchi T."/>
        </authorList>
    </citation>
    <scope>NUCLEOTIDE SEQUENCE</scope>
    <source>
        <strain evidence="1">NKZ352</strain>
    </source>
</reference>
<evidence type="ECO:0000313" key="2">
    <source>
        <dbReference type="Proteomes" id="UP000835052"/>
    </source>
</evidence>
<sequence length="104" mass="11274">MDNAGNQSIIAPDKPEHVQIARQKGAQPLCAGEQCCSSANDEIVGEGRFKCQRPKMRTFKSAAVANAARDVRTRQKMGVAAPQTWPVKAVATDEDRKIAGMMMT</sequence>